<proteinExistence type="predicted"/>
<dbReference type="InParanoid" id="A0A317XNH1"/>
<feature type="compositionally biased region" description="Basic and acidic residues" evidence="1">
    <location>
        <begin position="300"/>
        <end position="315"/>
    </location>
</feature>
<feature type="region of interest" description="Disordered" evidence="1">
    <location>
        <begin position="99"/>
        <end position="315"/>
    </location>
</feature>
<dbReference type="EMBL" id="KZ819194">
    <property type="protein sequence ID" value="PWY99631.1"/>
    <property type="molecule type" value="Genomic_DNA"/>
</dbReference>
<feature type="compositionally biased region" description="Low complexity" evidence="1">
    <location>
        <begin position="245"/>
        <end position="261"/>
    </location>
</feature>
<feature type="region of interest" description="Disordered" evidence="1">
    <location>
        <begin position="1"/>
        <end position="28"/>
    </location>
</feature>
<keyword evidence="3" id="KW-1185">Reference proteome</keyword>
<dbReference type="OrthoDB" id="2442602at2759"/>
<feature type="compositionally biased region" description="Basic and acidic residues" evidence="1">
    <location>
        <begin position="174"/>
        <end position="185"/>
    </location>
</feature>
<feature type="compositionally biased region" description="Polar residues" evidence="1">
    <location>
        <begin position="197"/>
        <end position="207"/>
    </location>
</feature>
<gene>
    <name evidence="2" type="ORF">BCV70DRAFT_162169</name>
</gene>
<reference evidence="2 3" key="1">
    <citation type="journal article" date="2018" name="Mol. Biol. Evol.">
        <title>Broad Genomic Sampling Reveals a Smut Pathogenic Ancestry of the Fungal Clade Ustilaginomycotina.</title>
        <authorList>
            <person name="Kijpornyongpan T."/>
            <person name="Mondo S.J."/>
            <person name="Barry K."/>
            <person name="Sandor L."/>
            <person name="Lee J."/>
            <person name="Lipzen A."/>
            <person name="Pangilinan J."/>
            <person name="LaButti K."/>
            <person name="Hainaut M."/>
            <person name="Henrissat B."/>
            <person name="Grigoriev I.V."/>
            <person name="Spatafora J.W."/>
            <person name="Aime M.C."/>
        </authorList>
    </citation>
    <scope>NUCLEOTIDE SEQUENCE [LARGE SCALE GENOMIC DNA]</scope>
    <source>
        <strain evidence="2 3">MCA 3645</strain>
    </source>
</reference>
<organism evidence="2 3">
    <name type="scientific">Testicularia cyperi</name>
    <dbReference type="NCBI Taxonomy" id="1882483"/>
    <lineage>
        <taxon>Eukaryota</taxon>
        <taxon>Fungi</taxon>
        <taxon>Dikarya</taxon>
        <taxon>Basidiomycota</taxon>
        <taxon>Ustilaginomycotina</taxon>
        <taxon>Ustilaginomycetes</taxon>
        <taxon>Ustilaginales</taxon>
        <taxon>Anthracoideaceae</taxon>
        <taxon>Testicularia</taxon>
    </lineage>
</organism>
<evidence type="ECO:0000313" key="2">
    <source>
        <dbReference type="EMBL" id="PWY99631.1"/>
    </source>
</evidence>
<sequence>MADVSINAAGSIAGTPAASKKSRGANPSVDYKTLFQKSKDKFDRVSNDHTEIVTNIQRATAKQLKLREEIDFLLDAVASKRARRAQLVEEERIAQIQRQEEEEYHARVRARTARAGLPLRDADDRYGYASAGSSSRHYGLAPPPPPSAREDPPYRPFGSGMLQQRYSPDTVPPTHRELSSRRYDSDESSPAPGTLSRPPQASVATSSRAHLDAPPPLPPAASHHHRSSHHPEAYPSPQYDDAPARYRASPPRAPSSGTSAADVRSPPSHRHASLSRTDPLHPSSKRARPYSPDADADLAYPRDPREYHSKRPRND</sequence>
<dbReference type="AlphaFoldDB" id="A0A317XNH1"/>
<accession>A0A317XNH1</accession>
<evidence type="ECO:0000313" key="3">
    <source>
        <dbReference type="Proteomes" id="UP000246740"/>
    </source>
</evidence>
<dbReference type="Proteomes" id="UP000246740">
    <property type="component" value="Unassembled WGS sequence"/>
</dbReference>
<name>A0A317XNH1_9BASI</name>
<dbReference type="STRING" id="1882483.A0A317XNH1"/>
<evidence type="ECO:0000256" key="1">
    <source>
        <dbReference type="SAM" id="MobiDB-lite"/>
    </source>
</evidence>
<protein>
    <submittedName>
        <fullName evidence="2">Uncharacterized protein</fullName>
    </submittedName>
</protein>